<organism evidence="3">
    <name type="scientific">uncultured Nocardioidaceae bacterium</name>
    <dbReference type="NCBI Taxonomy" id="253824"/>
    <lineage>
        <taxon>Bacteria</taxon>
        <taxon>Bacillati</taxon>
        <taxon>Actinomycetota</taxon>
        <taxon>Actinomycetes</taxon>
        <taxon>Propionibacteriales</taxon>
        <taxon>Nocardioidaceae</taxon>
        <taxon>environmental samples</taxon>
    </lineage>
</organism>
<name>A0A6J4LGD0_9ACTN</name>
<feature type="domain" description="N-acetyltransferase" evidence="2">
    <location>
        <begin position="25"/>
        <end position="187"/>
    </location>
</feature>
<dbReference type="AlphaFoldDB" id="A0A6J4LGD0"/>
<proteinExistence type="predicted"/>
<dbReference type="PROSITE" id="PS51186">
    <property type="entry name" value="GNAT"/>
    <property type="match status" value="1"/>
</dbReference>
<dbReference type="PANTHER" id="PTHR43792:SF13">
    <property type="entry name" value="ACETYLTRANSFERASE"/>
    <property type="match status" value="1"/>
</dbReference>
<gene>
    <name evidence="3" type="ORF">AVDCRST_MAG36-977</name>
</gene>
<dbReference type="PANTHER" id="PTHR43792">
    <property type="entry name" value="GNAT FAMILY, PUTATIVE (AFU_ORTHOLOGUE AFUA_3G00765)-RELATED-RELATED"/>
    <property type="match status" value="1"/>
</dbReference>
<dbReference type="Gene3D" id="3.40.630.30">
    <property type="match status" value="1"/>
</dbReference>
<dbReference type="Pfam" id="PF00583">
    <property type="entry name" value="Acetyltransf_1"/>
    <property type="match status" value="1"/>
</dbReference>
<sequence length="187" mass="19752">MAQRRPAPGPDQPLRPGDPPRPHRLALVPLPAPVLAALLRGDLAAASATAGTPLTSWFVDEGWLWRLRLDQAATDPQALEWTARAALDLAGGVVVGHVGFHGPPDAGGTVEVAYAVDPVRRRRGYGTAMLAAALAWAADAPGVRVVRASVGPDNAASLATLRPFGFRHVGEQVDEEDGLELLFEREV</sequence>
<feature type="compositionally biased region" description="Pro residues" evidence="1">
    <location>
        <begin position="7"/>
        <end position="19"/>
    </location>
</feature>
<accession>A0A6J4LGD0</accession>
<evidence type="ECO:0000313" key="3">
    <source>
        <dbReference type="EMBL" id="CAA9332065.1"/>
    </source>
</evidence>
<dbReference type="GO" id="GO:0016747">
    <property type="term" value="F:acyltransferase activity, transferring groups other than amino-acyl groups"/>
    <property type="evidence" value="ECO:0007669"/>
    <property type="project" value="InterPro"/>
</dbReference>
<dbReference type="InterPro" id="IPR051531">
    <property type="entry name" value="N-acetyltransferase"/>
</dbReference>
<evidence type="ECO:0000259" key="2">
    <source>
        <dbReference type="PROSITE" id="PS51186"/>
    </source>
</evidence>
<dbReference type="SUPFAM" id="SSF55729">
    <property type="entry name" value="Acyl-CoA N-acyltransferases (Nat)"/>
    <property type="match status" value="1"/>
</dbReference>
<feature type="region of interest" description="Disordered" evidence="1">
    <location>
        <begin position="1"/>
        <end position="23"/>
    </location>
</feature>
<dbReference type="InterPro" id="IPR000182">
    <property type="entry name" value="GNAT_dom"/>
</dbReference>
<reference evidence="3" key="1">
    <citation type="submission" date="2020-02" db="EMBL/GenBank/DDBJ databases">
        <authorList>
            <person name="Meier V. D."/>
        </authorList>
    </citation>
    <scope>NUCLEOTIDE SEQUENCE</scope>
    <source>
        <strain evidence="3">AVDCRST_MAG36</strain>
    </source>
</reference>
<evidence type="ECO:0000256" key="1">
    <source>
        <dbReference type="SAM" id="MobiDB-lite"/>
    </source>
</evidence>
<dbReference type="InterPro" id="IPR016181">
    <property type="entry name" value="Acyl_CoA_acyltransferase"/>
</dbReference>
<dbReference type="EMBL" id="CADCUH010000061">
    <property type="protein sequence ID" value="CAA9332065.1"/>
    <property type="molecule type" value="Genomic_DNA"/>
</dbReference>
<protein>
    <recommendedName>
        <fullName evidence="2">N-acetyltransferase domain-containing protein</fullName>
    </recommendedName>
</protein>